<evidence type="ECO:0000313" key="1">
    <source>
        <dbReference type="EMBL" id="OXU18941.1"/>
    </source>
</evidence>
<organism evidence="1 2">
    <name type="scientific">Trichomalopsis sarcophagae</name>
    <dbReference type="NCBI Taxonomy" id="543379"/>
    <lineage>
        <taxon>Eukaryota</taxon>
        <taxon>Metazoa</taxon>
        <taxon>Ecdysozoa</taxon>
        <taxon>Arthropoda</taxon>
        <taxon>Hexapoda</taxon>
        <taxon>Insecta</taxon>
        <taxon>Pterygota</taxon>
        <taxon>Neoptera</taxon>
        <taxon>Endopterygota</taxon>
        <taxon>Hymenoptera</taxon>
        <taxon>Apocrita</taxon>
        <taxon>Proctotrupomorpha</taxon>
        <taxon>Chalcidoidea</taxon>
        <taxon>Pteromalidae</taxon>
        <taxon>Pteromalinae</taxon>
        <taxon>Trichomalopsis</taxon>
    </lineage>
</organism>
<comment type="caution">
    <text evidence="1">The sequence shown here is derived from an EMBL/GenBank/DDBJ whole genome shotgun (WGS) entry which is preliminary data.</text>
</comment>
<reference evidence="1 2" key="1">
    <citation type="journal article" date="2017" name="Curr. Biol.">
        <title>The Evolution of Venom by Co-option of Single-Copy Genes.</title>
        <authorList>
            <person name="Martinson E.O."/>
            <person name="Mrinalini"/>
            <person name="Kelkar Y.D."/>
            <person name="Chang C.H."/>
            <person name="Werren J.H."/>
        </authorList>
    </citation>
    <scope>NUCLEOTIDE SEQUENCE [LARGE SCALE GENOMIC DNA]</scope>
    <source>
        <strain evidence="1 2">Alberta</strain>
        <tissue evidence="1">Whole body</tissue>
    </source>
</reference>
<keyword evidence="2" id="KW-1185">Reference proteome</keyword>
<proteinExistence type="predicted"/>
<dbReference type="AlphaFoldDB" id="A0A232EKU3"/>
<name>A0A232EKU3_9HYME</name>
<evidence type="ECO:0000313" key="2">
    <source>
        <dbReference type="Proteomes" id="UP000215335"/>
    </source>
</evidence>
<sequence>MLNCSYEPANLHDSRVYEKARQEARNDDIQSPTLQNAITLATSNLTFVEYNLQCYKILIKELSDLPKCFYRSNIFHLLQTLNQWKCFNGFDNDIIHFYIRCIGFMSQLDSIVEFRKVTQTLRTYNLPETETREKLINSPSITYYNNEEPIGECKNALSSYINDIVVEAKSLCLSHEKVTDKPNFYHCEKFYLMFQSLCEKFPS</sequence>
<accession>A0A232EKU3</accession>
<dbReference type="EMBL" id="NNAY01003730">
    <property type="protein sequence ID" value="OXU18941.1"/>
    <property type="molecule type" value="Genomic_DNA"/>
</dbReference>
<protein>
    <submittedName>
        <fullName evidence="1">Uncharacterized protein</fullName>
    </submittedName>
</protein>
<dbReference type="Proteomes" id="UP000215335">
    <property type="component" value="Unassembled WGS sequence"/>
</dbReference>
<gene>
    <name evidence="1" type="ORF">TSAR_010558</name>
</gene>